<dbReference type="PANTHER" id="PTHR43477:SF1">
    <property type="entry name" value="DIHYDROANTICAPSIN 7-DEHYDROGENASE"/>
    <property type="match status" value="1"/>
</dbReference>
<comment type="caution">
    <text evidence="3">The sequence shown here is derived from an EMBL/GenBank/DDBJ whole genome shotgun (WGS) entry which is preliminary data.</text>
</comment>
<evidence type="ECO:0000256" key="1">
    <source>
        <dbReference type="ARBA" id="ARBA00006484"/>
    </source>
</evidence>
<name>A0ABN0P1R3_TRELE</name>
<evidence type="ECO:0000313" key="3">
    <source>
        <dbReference type="EMBL" id="ERJ94343.1"/>
    </source>
</evidence>
<comment type="similarity">
    <text evidence="1">Belongs to the short-chain dehydrogenases/reductases (SDR) family.</text>
</comment>
<proteinExistence type="inferred from homology"/>
<sequence length="246" mass="26348">MESIAGKTALIVGGSGGIGAALSRQLAFCGVNLIVHGATDNSGFALLAEKLAERVCVKKIVQRLECGFGKTFGKTELGKALEHCDIVCVCFGPFVQKTLADTSNEDWQNISELNYVLPGVLVSRALPAMIERRWGRFLLMGGTRTERVNSFRTNAAYAGAKTALSSLVRSTATSYASFGITCNALFPGFTHTEYLAPTALTELAAKMPQKRLVKPAEIAQTGVFLLRQPMINGALVSIDGGWQPFL</sequence>
<dbReference type="InterPro" id="IPR036291">
    <property type="entry name" value="NAD(P)-bd_dom_sf"/>
</dbReference>
<dbReference type="RefSeq" id="WP_021686716.1">
    <property type="nucleotide sequence ID" value="NZ_KI260561.1"/>
</dbReference>
<dbReference type="SUPFAM" id="SSF51735">
    <property type="entry name" value="NAD(P)-binding Rossmann-fold domains"/>
    <property type="match status" value="1"/>
</dbReference>
<evidence type="ECO:0000313" key="4">
    <source>
        <dbReference type="Proteomes" id="UP000016649"/>
    </source>
</evidence>
<keyword evidence="2" id="KW-0560">Oxidoreductase</keyword>
<gene>
    <name evidence="3" type="ORF">HMPREF9193_00315</name>
</gene>
<dbReference type="Gene3D" id="3.40.50.720">
    <property type="entry name" value="NAD(P)-binding Rossmann-like Domain"/>
    <property type="match status" value="1"/>
</dbReference>
<dbReference type="Proteomes" id="UP000016649">
    <property type="component" value="Unassembled WGS sequence"/>
</dbReference>
<dbReference type="InterPro" id="IPR051122">
    <property type="entry name" value="SDR_DHRS6-like"/>
</dbReference>
<dbReference type="InterPro" id="IPR002347">
    <property type="entry name" value="SDR_fam"/>
</dbReference>
<evidence type="ECO:0000256" key="2">
    <source>
        <dbReference type="ARBA" id="ARBA00023002"/>
    </source>
</evidence>
<dbReference type="PRINTS" id="PR00081">
    <property type="entry name" value="GDHRDH"/>
</dbReference>
<protein>
    <submittedName>
        <fullName evidence="3">Oxidoreductase, short chain dehydrogenase/reductase family protein</fullName>
    </submittedName>
</protein>
<keyword evidence="4" id="KW-1185">Reference proteome</keyword>
<organism evidence="3 4">
    <name type="scientific">Treponema lecithinolyticum ATCC 700332</name>
    <dbReference type="NCBI Taxonomy" id="1321815"/>
    <lineage>
        <taxon>Bacteria</taxon>
        <taxon>Pseudomonadati</taxon>
        <taxon>Spirochaetota</taxon>
        <taxon>Spirochaetia</taxon>
        <taxon>Spirochaetales</taxon>
        <taxon>Treponemataceae</taxon>
        <taxon>Treponema</taxon>
    </lineage>
</organism>
<accession>A0ABN0P1R3</accession>
<dbReference type="EMBL" id="AWVH01000005">
    <property type="protein sequence ID" value="ERJ94343.1"/>
    <property type="molecule type" value="Genomic_DNA"/>
</dbReference>
<dbReference type="CDD" id="cd05233">
    <property type="entry name" value="SDR_c"/>
    <property type="match status" value="1"/>
</dbReference>
<reference evidence="3 4" key="1">
    <citation type="submission" date="2013-08" db="EMBL/GenBank/DDBJ databases">
        <authorList>
            <person name="Weinstock G."/>
            <person name="Sodergren E."/>
            <person name="Wylie T."/>
            <person name="Fulton L."/>
            <person name="Fulton R."/>
            <person name="Fronick C."/>
            <person name="O'Laughlin M."/>
            <person name="Godfrey J."/>
            <person name="Miner T."/>
            <person name="Herter B."/>
            <person name="Appelbaum E."/>
            <person name="Cordes M."/>
            <person name="Lek S."/>
            <person name="Wollam A."/>
            <person name="Pepin K.H."/>
            <person name="Palsikar V.B."/>
            <person name="Mitreva M."/>
            <person name="Wilson R.K."/>
        </authorList>
    </citation>
    <scope>NUCLEOTIDE SEQUENCE [LARGE SCALE GENOMIC DNA]</scope>
    <source>
        <strain evidence="3 4">ATCC 700332</strain>
    </source>
</reference>
<dbReference type="PANTHER" id="PTHR43477">
    <property type="entry name" value="DIHYDROANTICAPSIN 7-DEHYDROGENASE"/>
    <property type="match status" value="1"/>
</dbReference>
<dbReference type="Pfam" id="PF13561">
    <property type="entry name" value="adh_short_C2"/>
    <property type="match status" value="1"/>
</dbReference>